<protein>
    <submittedName>
        <fullName evidence="1">Uncharacterized protein</fullName>
    </submittedName>
</protein>
<evidence type="ECO:0000313" key="1">
    <source>
        <dbReference type="EMBL" id="KAI4344004.1"/>
    </source>
</evidence>
<accession>A0ACB9P803</accession>
<name>A0ACB9P803_BAUVA</name>
<gene>
    <name evidence="1" type="ORF">L6164_011282</name>
</gene>
<reference evidence="1 2" key="1">
    <citation type="journal article" date="2022" name="DNA Res.">
        <title>Chromosomal-level genome assembly of the orchid tree Bauhinia variegata (Leguminosae; Cercidoideae) supports the allotetraploid origin hypothesis of Bauhinia.</title>
        <authorList>
            <person name="Zhong Y."/>
            <person name="Chen Y."/>
            <person name="Zheng D."/>
            <person name="Pang J."/>
            <person name="Liu Y."/>
            <person name="Luo S."/>
            <person name="Meng S."/>
            <person name="Qian L."/>
            <person name="Wei D."/>
            <person name="Dai S."/>
            <person name="Zhou R."/>
        </authorList>
    </citation>
    <scope>NUCLEOTIDE SEQUENCE [LARGE SCALE GENOMIC DNA]</scope>
    <source>
        <strain evidence="1">BV-YZ2020</strain>
    </source>
</reference>
<sequence length="305" mass="34050">MLVVDMNSKRQRRPNVRLGEIGDLSAAFACGFPERTQEKLGPKRWKHDGINSKQIEPDQINGFSEERYSQLADSDPAVSPGCSADFQQNRENNNPNSSKSAIDVVKSNQLNVTKSKLDFGNITRKCRVMKRRGRSSINDGGFFCGGWNSRLSPGLSCEEGRVSAGKEFARSTSVKSNDQSMDYGFKDFSDRKTPSTGKEASEYDVYESTWQQASSQDTCGEGEDNNASPVPWDEIRCIGNAVGGVERWLEELGFGKYADLFEMHEVDEEVLPLLTLEDLKEMGVFAVGPRRKLYTAIRQLRMGNT</sequence>
<comment type="caution">
    <text evidence="1">The sequence shown here is derived from an EMBL/GenBank/DDBJ whole genome shotgun (WGS) entry which is preliminary data.</text>
</comment>
<evidence type="ECO:0000313" key="2">
    <source>
        <dbReference type="Proteomes" id="UP000828941"/>
    </source>
</evidence>
<keyword evidence="2" id="KW-1185">Reference proteome</keyword>
<organism evidence="1 2">
    <name type="scientific">Bauhinia variegata</name>
    <name type="common">Purple orchid tree</name>
    <name type="synonym">Phanera variegata</name>
    <dbReference type="NCBI Taxonomy" id="167791"/>
    <lineage>
        <taxon>Eukaryota</taxon>
        <taxon>Viridiplantae</taxon>
        <taxon>Streptophyta</taxon>
        <taxon>Embryophyta</taxon>
        <taxon>Tracheophyta</taxon>
        <taxon>Spermatophyta</taxon>
        <taxon>Magnoliopsida</taxon>
        <taxon>eudicotyledons</taxon>
        <taxon>Gunneridae</taxon>
        <taxon>Pentapetalae</taxon>
        <taxon>rosids</taxon>
        <taxon>fabids</taxon>
        <taxon>Fabales</taxon>
        <taxon>Fabaceae</taxon>
        <taxon>Cercidoideae</taxon>
        <taxon>Cercideae</taxon>
        <taxon>Bauhiniinae</taxon>
        <taxon>Bauhinia</taxon>
    </lineage>
</organism>
<proteinExistence type="predicted"/>
<dbReference type="EMBL" id="CM039430">
    <property type="protein sequence ID" value="KAI4344004.1"/>
    <property type="molecule type" value="Genomic_DNA"/>
</dbReference>
<dbReference type="Proteomes" id="UP000828941">
    <property type="component" value="Chromosome 5"/>
</dbReference>